<proteinExistence type="predicted"/>
<organism evidence="2 3">
    <name type="scientific">Rhodopirellula bahusiensis</name>
    <dbReference type="NCBI Taxonomy" id="2014065"/>
    <lineage>
        <taxon>Bacteria</taxon>
        <taxon>Pseudomonadati</taxon>
        <taxon>Planctomycetota</taxon>
        <taxon>Planctomycetia</taxon>
        <taxon>Pirellulales</taxon>
        <taxon>Pirellulaceae</taxon>
        <taxon>Rhodopirellula</taxon>
    </lineage>
</organism>
<reference evidence="2 3" key="1">
    <citation type="submission" date="2017-06" db="EMBL/GenBank/DDBJ databases">
        <title>Description of Rhodopirellula bahusiensis sp. nov.</title>
        <authorList>
            <person name="Kizina J."/>
            <person name="Harder J."/>
        </authorList>
    </citation>
    <scope>NUCLEOTIDE SEQUENCE [LARGE SCALE GENOMIC DNA]</scope>
    <source>
        <strain evidence="2 3">SWK21</strain>
    </source>
</reference>
<evidence type="ECO:0000256" key="1">
    <source>
        <dbReference type="SAM" id="Phobius"/>
    </source>
</evidence>
<accession>A0A2G1W7Y0</accession>
<keyword evidence="1" id="KW-0812">Transmembrane</keyword>
<evidence type="ECO:0000313" key="3">
    <source>
        <dbReference type="Proteomes" id="UP000225740"/>
    </source>
</evidence>
<sequence>MEIVVNGRTHMIEGDNLPDVMVTDCGQARKGTHLATLLLNPKKKEVFVPSLAQPWPLGRDFLHILIGFVGFVMFRFFILLLLDV</sequence>
<keyword evidence="1" id="KW-1133">Transmembrane helix</keyword>
<name>A0A2G1W7Y0_9BACT</name>
<comment type="caution">
    <text evidence="2">The sequence shown here is derived from an EMBL/GenBank/DDBJ whole genome shotgun (WGS) entry which is preliminary data.</text>
</comment>
<keyword evidence="1" id="KW-0472">Membrane</keyword>
<keyword evidence="3" id="KW-1185">Reference proteome</keyword>
<evidence type="ECO:0000313" key="2">
    <source>
        <dbReference type="EMBL" id="PHQ35142.1"/>
    </source>
</evidence>
<protein>
    <submittedName>
        <fullName evidence="2">Uncharacterized protein</fullName>
    </submittedName>
</protein>
<dbReference type="EMBL" id="NIZW01000008">
    <property type="protein sequence ID" value="PHQ35142.1"/>
    <property type="molecule type" value="Genomic_DNA"/>
</dbReference>
<dbReference type="Proteomes" id="UP000225740">
    <property type="component" value="Unassembled WGS sequence"/>
</dbReference>
<gene>
    <name evidence="2" type="ORF">CEE69_12040</name>
</gene>
<dbReference type="AlphaFoldDB" id="A0A2G1W7Y0"/>
<feature type="transmembrane region" description="Helical" evidence="1">
    <location>
        <begin position="61"/>
        <end position="82"/>
    </location>
</feature>
<dbReference type="OrthoDB" id="9920337at2"/>